<reference evidence="1 2" key="1">
    <citation type="journal article" date="2019" name="Int. J. Syst. Evol. Microbiol.">
        <title>The Global Catalogue of Microorganisms (GCM) 10K type strain sequencing project: providing services to taxonomists for standard genome sequencing and annotation.</title>
        <authorList>
            <consortium name="The Broad Institute Genomics Platform"/>
            <consortium name="The Broad Institute Genome Sequencing Center for Infectious Disease"/>
            <person name="Wu L."/>
            <person name="Ma J."/>
        </authorList>
    </citation>
    <scope>NUCLEOTIDE SEQUENCE [LARGE SCALE GENOMIC DNA]</scope>
    <source>
        <strain evidence="1 2">CGMCC 1.12689</strain>
    </source>
</reference>
<protein>
    <submittedName>
        <fullName evidence="1">Uncharacterized protein</fullName>
    </submittedName>
</protein>
<accession>A0ABD6C293</accession>
<comment type="caution">
    <text evidence="1">The sequence shown here is derived from an EMBL/GenBank/DDBJ whole genome shotgun (WGS) entry which is preliminary data.</text>
</comment>
<dbReference type="EMBL" id="JBHUDB010000007">
    <property type="protein sequence ID" value="MFD1571020.1"/>
    <property type="molecule type" value="Genomic_DNA"/>
</dbReference>
<proteinExistence type="predicted"/>
<dbReference type="RefSeq" id="WP_256419470.1">
    <property type="nucleotide sequence ID" value="NZ_JANHDL010000022.1"/>
</dbReference>
<evidence type="ECO:0000313" key="1">
    <source>
        <dbReference type="EMBL" id="MFD1571020.1"/>
    </source>
</evidence>
<gene>
    <name evidence="1" type="ORF">ACFR9T_10540</name>
</gene>
<name>A0ABD6C293_9EURY</name>
<sequence length="83" mass="9928">MERNQSIYDEDPRDFELPTRWRSWNYPTRKEYLTVNLSRADLFRAIVLEVRPDDQDPESVDATSRFSKDDLSYIALRVGLFKL</sequence>
<organism evidence="1 2">
    <name type="scientific">Halorubrum laminariae</name>
    <dbReference type="NCBI Taxonomy" id="1433523"/>
    <lineage>
        <taxon>Archaea</taxon>
        <taxon>Methanobacteriati</taxon>
        <taxon>Methanobacteriota</taxon>
        <taxon>Stenosarchaea group</taxon>
        <taxon>Halobacteria</taxon>
        <taxon>Halobacteriales</taxon>
        <taxon>Haloferacaceae</taxon>
        <taxon>Halorubrum</taxon>
    </lineage>
</organism>
<dbReference type="Proteomes" id="UP001597185">
    <property type="component" value="Unassembled WGS sequence"/>
</dbReference>
<evidence type="ECO:0000313" key="2">
    <source>
        <dbReference type="Proteomes" id="UP001597185"/>
    </source>
</evidence>
<keyword evidence="2" id="KW-1185">Reference proteome</keyword>
<dbReference type="AlphaFoldDB" id="A0ABD6C293"/>